<feature type="compositionally biased region" description="Acidic residues" evidence="1">
    <location>
        <begin position="95"/>
        <end position="107"/>
    </location>
</feature>
<comment type="caution">
    <text evidence="2">The sequence shown here is derived from an EMBL/GenBank/DDBJ whole genome shotgun (WGS) entry which is preliminary data.</text>
</comment>
<feature type="region of interest" description="Disordered" evidence="1">
    <location>
        <begin position="61"/>
        <end position="82"/>
    </location>
</feature>
<evidence type="ECO:0000256" key="1">
    <source>
        <dbReference type="SAM" id="MobiDB-lite"/>
    </source>
</evidence>
<reference evidence="2" key="1">
    <citation type="submission" date="2022-11" db="EMBL/GenBank/DDBJ databases">
        <authorList>
            <person name="Kikuchi T."/>
        </authorList>
    </citation>
    <scope>NUCLEOTIDE SEQUENCE</scope>
    <source>
        <strain evidence="2">PS1010</strain>
    </source>
</reference>
<dbReference type="AlphaFoldDB" id="A0A9P1MSR7"/>
<protein>
    <submittedName>
        <fullName evidence="2">Uncharacterized protein</fullName>
    </submittedName>
</protein>
<keyword evidence="3" id="KW-1185">Reference proteome</keyword>
<feature type="region of interest" description="Disordered" evidence="1">
    <location>
        <begin position="94"/>
        <end position="119"/>
    </location>
</feature>
<dbReference type="EMBL" id="CANHGI010000001">
    <property type="protein sequence ID" value="CAI5437525.1"/>
    <property type="molecule type" value="Genomic_DNA"/>
</dbReference>
<name>A0A9P1MSR7_9PELO</name>
<sequence length="816" mass="92898">MVRTPRRPGRQNLLFHPYDDQHFLPNYGSRKRATLMNGDENCESQVSTGCKDLYDVGRQQDENIGANSSGVDDMKENQDEEEEPCNFRIILADDGSADDTDSEDETNTPDVSTDTCDNNQENIQCEDFTDSTSYETVDDYESLRNVARRSTEVALLTVMASLVSRETYSDFVLRIDCLDENHKQQAKMLYQHVRRKFSKMYLCNDCGARKLKHQSCCNGVIAEVLRVPIIDQLDDIITAHYTDILKVRESVKNGSDVHHNLNGARFKSDIEKEDIDKIKLSLLMSIDGVQVVGKTKKKIWPVSCAIVDLPTHEMLKSKNIVLCGIILCSKDPSTKVWNSVWSCVNSSIERMQFNHQNHTIVFEVATIVGDQPAKRSFFGMGHYNSRETCFYCTSKNARYKFDLGEEREKHGDDATINASENCKLGFCCYAEVIKKILTFNTIVDIFHNLCEGVLVTIMTESTDCEDRKSDLFIRDNSVFDAVIIGLKIPSKYAKSHEHRNGNAKFDDFRIRYFITALISPAFCSEARFIIIGLGTLCNILATNQNFCQESLNIVCESVHEFMKYDYKSYYVVKLHETLLHLAECCRKFGNVASLSTSMFETYYRVLLSDVKAAMVVNFVDYAAQRYITEVIVHREIEERLRTRVCTEKTENFVKDSRKFEKTSKNVFGQPLDCSTDREVSYFGLLRTKFGHFKGPCVSEDTKDDIVFFDHDLYKCGLFIHGKQSKDVKKIVVEVLEESNRSSFKKLTKCANSMNGRDAENAKKLIDLLKTSRFICQGRFKGRQIEIELNDIRGIGCAITASKITTAVQLSGAAIHV</sequence>
<dbReference type="Pfam" id="PF06869">
    <property type="entry name" value="DUF1258"/>
    <property type="match status" value="1"/>
</dbReference>
<evidence type="ECO:0000313" key="3">
    <source>
        <dbReference type="Proteomes" id="UP001152747"/>
    </source>
</evidence>
<dbReference type="InterPro" id="IPR009667">
    <property type="entry name" value="DUF1258"/>
</dbReference>
<organism evidence="2 3">
    <name type="scientific">Caenorhabditis angaria</name>
    <dbReference type="NCBI Taxonomy" id="860376"/>
    <lineage>
        <taxon>Eukaryota</taxon>
        <taxon>Metazoa</taxon>
        <taxon>Ecdysozoa</taxon>
        <taxon>Nematoda</taxon>
        <taxon>Chromadorea</taxon>
        <taxon>Rhabditida</taxon>
        <taxon>Rhabditina</taxon>
        <taxon>Rhabditomorpha</taxon>
        <taxon>Rhabditoidea</taxon>
        <taxon>Rhabditidae</taxon>
        <taxon>Peloderinae</taxon>
        <taxon>Caenorhabditis</taxon>
    </lineage>
</organism>
<dbReference type="OrthoDB" id="5869161at2759"/>
<dbReference type="Proteomes" id="UP001152747">
    <property type="component" value="Unassembled WGS sequence"/>
</dbReference>
<accession>A0A9P1MSR7</accession>
<evidence type="ECO:0000313" key="2">
    <source>
        <dbReference type="EMBL" id="CAI5437525.1"/>
    </source>
</evidence>
<gene>
    <name evidence="2" type="ORF">CAMP_LOCUS162</name>
</gene>
<feature type="compositionally biased region" description="Polar residues" evidence="1">
    <location>
        <begin position="108"/>
        <end position="119"/>
    </location>
</feature>
<proteinExistence type="predicted"/>